<name>A0A9N9TH85_PHYSR</name>
<gene>
    <name evidence="2" type="ORF">PHYEVI_LOCUS4479</name>
</gene>
<organism evidence="2 3">
    <name type="scientific">Phyllotreta striolata</name>
    <name type="common">Striped flea beetle</name>
    <name type="synonym">Crioceris striolata</name>
    <dbReference type="NCBI Taxonomy" id="444603"/>
    <lineage>
        <taxon>Eukaryota</taxon>
        <taxon>Metazoa</taxon>
        <taxon>Ecdysozoa</taxon>
        <taxon>Arthropoda</taxon>
        <taxon>Hexapoda</taxon>
        <taxon>Insecta</taxon>
        <taxon>Pterygota</taxon>
        <taxon>Neoptera</taxon>
        <taxon>Endopterygota</taxon>
        <taxon>Coleoptera</taxon>
        <taxon>Polyphaga</taxon>
        <taxon>Cucujiformia</taxon>
        <taxon>Chrysomeloidea</taxon>
        <taxon>Chrysomelidae</taxon>
        <taxon>Galerucinae</taxon>
        <taxon>Alticini</taxon>
        <taxon>Phyllotreta</taxon>
    </lineage>
</organism>
<dbReference type="SUPFAM" id="SSF46938">
    <property type="entry name" value="CRAL/TRIO N-terminal domain"/>
    <property type="match status" value="1"/>
</dbReference>
<dbReference type="OrthoDB" id="6575879at2759"/>
<dbReference type="PRINTS" id="PR00180">
    <property type="entry name" value="CRETINALDHBP"/>
</dbReference>
<dbReference type="SMART" id="SM00516">
    <property type="entry name" value="SEC14"/>
    <property type="match status" value="1"/>
</dbReference>
<sequence length="305" mass="36134">MSLENILVVDRESVRRAWGKTDADVKEYLEIIKEWLKTQHHLPEMPGDNMIEFFLTNCKYSVEKTKGNLDMYYTMRNLMPSMYRNMHPCKPQEIQPALNTGMIAVLPKLTQDLYRITVLKYKKFDDVSYDMTKFMAHCLNNLFEIRIHEDLTMGEIFIISHEHADLNVLSKLTPVLLKNIAQILEKVHCNRMKALHLLNPPAYVDTIISIFKRFLPKNLQERIFFHKTLEDLHKHVPRELLPGDYGGKEKPLQELSDLWMRKLEQYKDRFDKLEKMKIDESLRPEKLENDDILGYHGNFKKLNVD</sequence>
<dbReference type="AlphaFoldDB" id="A0A9N9TH85"/>
<dbReference type="PANTHER" id="PTHR10174">
    <property type="entry name" value="ALPHA-TOCOPHEROL TRANSFER PROTEIN-RELATED"/>
    <property type="match status" value="1"/>
</dbReference>
<dbReference type="Gene3D" id="3.40.525.10">
    <property type="entry name" value="CRAL-TRIO lipid binding domain"/>
    <property type="match status" value="1"/>
</dbReference>
<evidence type="ECO:0000313" key="2">
    <source>
        <dbReference type="EMBL" id="CAG9858088.1"/>
    </source>
</evidence>
<keyword evidence="3" id="KW-1185">Reference proteome</keyword>
<reference evidence="2" key="1">
    <citation type="submission" date="2022-01" db="EMBL/GenBank/DDBJ databases">
        <authorList>
            <person name="King R."/>
        </authorList>
    </citation>
    <scope>NUCLEOTIDE SEQUENCE</scope>
</reference>
<feature type="domain" description="CRAL-TRIO" evidence="1">
    <location>
        <begin position="111"/>
        <end position="253"/>
    </location>
</feature>
<dbReference type="InterPro" id="IPR001251">
    <property type="entry name" value="CRAL-TRIO_dom"/>
</dbReference>
<protein>
    <recommendedName>
        <fullName evidence="1">CRAL-TRIO domain-containing protein</fullName>
    </recommendedName>
</protein>
<dbReference type="InterPro" id="IPR036865">
    <property type="entry name" value="CRAL-TRIO_dom_sf"/>
</dbReference>
<proteinExistence type="predicted"/>
<dbReference type="CDD" id="cd00170">
    <property type="entry name" value="SEC14"/>
    <property type="match status" value="1"/>
</dbReference>
<dbReference type="EMBL" id="OU900108">
    <property type="protein sequence ID" value="CAG9858088.1"/>
    <property type="molecule type" value="Genomic_DNA"/>
</dbReference>
<dbReference type="Proteomes" id="UP001153712">
    <property type="component" value="Chromosome 15"/>
</dbReference>
<dbReference type="GO" id="GO:1902936">
    <property type="term" value="F:phosphatidylinositol bisphosphate binding"/>
    <property type="evidence" value="ECO:0007669"/>
    <property type="project" value="TreeGrafter"/>
</dbReference>
<dbReference type="InterPro" id="IPR036273">
    <property type="entry name" value="CRAL/TRIO_N_dom_sf"/>
</dbReference>
<dbReference type="PANTHER" id="PTHR10174:SF222">
    <property type="entry name" value="GH10083P-RELATED"/>
    <property type="match status" value="1"/>
</dbReference>
<dbReference type="GO" id="GO:0016020">
    <property type="term" value="C:membrane"/>
    <property type="evidence" value="ECO:0007669"/>
    <property type="project" value="TreeGrafter"/>
</dbReference>
<evidence type="ECO:0000313" key="3">
    <source>
        <dbReference type="Proteomes" id="UP001153712"/>
    </source>
</evidence>
<dbReference type="Pfam" id="PF00650">
    <property type="entry name" value="CRAL_TRIO"/>
    <property type="match status" value="1"/>
</dbReference>
<dbReference type="SUPFAM" id="SSF52087">
    <property type="entry name" value="CRAL/TRIO domain"/>
    <property type="match status" value="1"/>
</dbReference>
<accession>A0A9N9TH85</accession>
<dbReference type="PROSITE" id="PS50191">
    <property type="entry name" value="CRAL_TRIO"/>
    <property type="match status" value="1"/>
</dbReference>
<evidence type="ECO:0000259" key="1">
    <source>
        <dbReference type="PROSITE" id="PS50191"/>
    </source>
</evidence>